<protein>
    <recommendedName>
        <fullName evidence="3">Major facilitator superfamily (MFS) profile domain-containing protein</fullName>
    </recommendedName>
</protein>
<dbReference type="OrthoDB" id="3056652at2759"/>
<accession>A0A166QET8</accession>
<name>A0A166QET8_9AGAM</name>
<dbReference type="EMBL" id="KV417510">
    <property type="protein sequence ID" value="KZP27072.1"/>
    <property type="molecule type" value="Genomic_DNA"/>
</dbReference>
<organism evidence="1 2">
    <name type="scientific">Athelia psychrophila</name>
    <dbReference type="NCBI Taxonomy" id="1759441"/>
    <lineage>
        <taxon>Eukaryota</taxon>
        <taxon>Fungi</taxon>
        <taxon>Dikarya</taxon>
        <taxon>Basidiomycota</taxon>
        <taxon>Agaricomycotina</taxon>
        <taxon>Agaricomycetes</taxon>
        <taxon>Agaricomycetidae</taxon>
        <taxon>Atheliales</taxon>
        <taxon>Atheliaceae</taxon>
        <taxon>Athelia</taxon>
    </lineage>
</organism>
<keyword evidence="2" id="KW-1185">Reference proteome</keyword>
<proteinExistence type="predicted"/>
<gene>
    <name evidence="1" type="ORF">FIBSPDRAFT_1040281</name>
</gene>
<dbReference type="AlphaFoldDB" id="A0A166QET8"/>
<dbReference type="STRING" id="436010.A0A166QET8"/>
<dbReference type="Proteomes" id="UP000076532">
    <property type="component" value="Unassembled WGS sequence"/>
</dbReference>
<evidence type="ECO:0000313" key="2">
    <source>
        <dbReference type="Proteomes" id="UP000076532"/>
    </source>
</evidence>
<sequence length="155" mass="16843">MEHVTSPLETTEDFQVSEAKQTQGWLAWLCDDIDLYSVGFSVTNLQPAFGKSAHTSIMSPPSPPSSTYPYLVPEQDFGRRALFWTASSISMFAACIFACLPDSAVFLKAEDDVYPAYLEPNVGLSSQDVTVATIIGNVGGACAGYISQYMYQLTS</sequence>
<evidence type="ECO:0008006" key="3">
    <source>
        <dbReference type="Google" id="ProtNLM"/>
    </source>
</evidence>
<reference evidence="1 2" key="1">
    <citation type="journal article" date="2016" name="Mol. Biol. Evol.">
        <title>Comparative Genomics of Early-Diverging Mushroom-Forming Fungi Provides Insights into the Origins of Lignocellulose Decay Capabilities.</title>
        <authorList>
            <person name="Nagy L.G."/>
            <person name="Riley R."/>
            <person name="Tritt A."/>
            <person name="Adam C."/>
            <person name="Daum C."/>
            <person name="Floudas D."/>
            <person name="Sun H."/>
            <person name="Yadav J.S."/>
            <person name="Pangilinan J."/>
            <person name="Larsson K.H."/>
            <person name="Matsuura K."/>
            <person name="Barry K."/>
            <person name="Labutti K."/>
            <person name="Kuo R."/>
            <person name="Ohm R.A."/>
            <person name="Bhattacharya S.S."/>
            <person name="Shirouzu T."/>
            <person name="Yoshinaga Y."/>
            <person name="Martin F.M."/>
            <person name="Grigoriev I.V."/>
            <person name="Hibbett D.S."/>
        </authorList>
    </citation>
    <scope>NUCLEOTIDE SEQUENCE [LARGE SCALE GENOMIC DNA]</scope>
    <source>
        <strain evidence="1 2">CBS 109695</strain>
    </source>
</reference>
<evidence type="ECO:0000313" key="1">
    <source>
        <dbReference type="EMBL" id="KZP27072.1"/>
    </source>
</evidence>